<dbReference type="InterPro" id="IPR054722">
    <property type="entry name" value="PolX-like_BBD"/>
</dbReference>
<evidence type="ECO:0000313" key="2">
    <source>
        <dbReference type="EMBL" id="MBA0613206.1"/>
    </source>
</evidence>
<evidence type="ECO:0000313" key="3">
    <source>
        <dbReference type="Proteomes" id="UP000593561"/>
    </source>
</evidence>
<dbReference type="Pfam" id="PF22936">
    <property type="entry name" value="Pol_BBD"/>
    <property type="match status" value="1"/>
</dbReference>
<feature type="domain" description="Retrovirus-related Pol polyprotein from transposon TNT 1-94-like beta-barrel" evidence="1">
    <location>
        <begin position="8"/>
        <end position="50"/>
    </location>
</feature>
<dbReference type="Proteomes" id="UP000593561">
    <property type="component" value="Unassembled WGS sequence"/>
</dbReference>
<reference evidence="2 3" key="1">
    <citation type="journal article" date="2019" name="Genome Biol. Evol.">
        <title>Insights into the evolution of the New World diploid cottons (Gossypium, subgenus Houzingenia) based on genome sequencing.</title>
        <authorList>
            <person name="Grover C.E."/>
            <person name="Arick M.A. 2nd"/>
            <person name="Thrash A."/>
            <person name="Conover J.L."/>
            <person name="Sanders W.S."/>
            <person name="Peterson D.G."/>
            <person name="Frelichowski J.E."/>
            <person name="Scheffler J.A."/>
            <person name="Scheffler B.E."/>
            <person name="Wendel J.F."/>
        </authorList>
    </citation>
    <scope>NUCLEOTIDE SEQUENCE [LARGE SCALE GENOMIC DNA]</scope>
    <source>
        <strain evidence="2">27</strain>
        <tissue evidence="2">Leaf</tissue>
    </source>
</reference>
<comment type="caution">
    <text evidence="2">The sequence shown here is derived from an EMBL/GenBank/DDBJ whole genome shotgun (WGS) entry which is preliminary data.</text>
</comment>
<sequence length="83" mass="9183">MWSCAHKEVTGIGIVHIRINDRTIRTLSNVRHVPDLKKNLISLGILDSKSCRINIESNIINISCGALILMKGKKIGSLYVLEG</sequence>
<gene>
    <name evidence="2" type="ORF">Godav_013691</name>
</gene>
<evidence type="ECO:0000259" key="1">
    <source>
        <dbReference type="Pfam" id="PF22936"/>
    </source>
</evidence>
<organism evidence="2 3">
    <name type="scientific">Gossypium davidsonii</name>
    <name type="common">Davidson's cotton</name>
    <name type="synonym">Gossypium klotzschianum subsp. davidsonii</name>
    <dbReference type="NCBI Taxonomy" id="34287"/>
    <lineage>
        <taxon>Eukaryota</taxon>
        <taxon>Viridiplantae</taxon>
        <taxon>Streptophyta</taxon>
        <taxon>Embryophyta</taxon>
        <taxon>Tracheophyta</taxon>
        <taxon>Spermatophyta</taxon>
        <taxon>Magnoliopsida</taxon>
        <taxon>eudicotyledons</taxon>
        <taxon>Gunneridae</taxon>
        <taxon>Pentapetalae</taxon>
        <taxon>rosids</taxon>
        <taxon>malvids</taxon>
        <taxon>Malvales</taxon>
        <taxon>Malvaceae</taxon>
        <taxon>Malvoideae</taxon>
        <taxon>Gossypium</taxon>
    </lineage>
</organism>
<name>A0A7J8RIM1_GOSDV</name>
<dbReference type="AlphaFoldDB" id="A0A7J8RIM1"/>
<protein>
    <recommendedName>
        <fullName evidence="1">Retrovirus-related Pol polyprotein from transposon TNT 1-94-like beta-barrel domain-containing protein</fullName>
    </recommendedName>
</protein>
<proteinExistence type="predicted"/>
<dbReference type="EMBL" id="JABFAC010000005">
    <property type="protein sequence ID" value="MBA0613206.1"/>
    <property type="molecule type" value="Genomic_DNA"/>
</dbReference>
<keyword evidence="3" id="KW-1185">Reference proteome</keyword>
<accession>A0A7J8RIM1</accession>